<dbReference type="PANTHER" id="PTHR21666:SF270">
    <property type="entry name" value="MUREIN HYDROLASE ACTIVATOR ENVC"/>
    <property type="match status" value="1"/>
</dbReference>
<dbReference type="STRING" id="526226.Gbro_2536"/>
<dbReference type="CDD" id="cd12797">
    <property type="entry name" value="M23_peptidase"/>
    <property type="match status" value="1"/>
</dbReference>
<gene>
    <name evidence="3" type="ordered locus">Gbro_2536</name>
</gene>
<dbReference type="RefSeq" id="WP_012834332.1">
    <property type="nucleotide sequence ID" value="NC_013441.1"/>
</dbReference>
<dbReference type="Gene3D" id="2.70.70.10">
    <property type="entry name" value="Glucose Permease (Domain IIA)"/>
    <property type="match status" value="1"/>
</dbReference>
<reference evidence="4" key="1">
    <citation type="submission" date="2009-10" db="EMBL/GenBank/DDBJ databases">
        <title>The complete chromosome of Gordonia bronchialis DSM 43247.</title>
        <authorList>
            <consortium name="US DOE Joint Genome Institute (JGI-PGF)"/>
            <person name="Lucas S."/>
            <person name="Copeland A."/>
            <person name="Lapidus A."/>
            <person name="Glavina del Rio T."/>
            <person name="Dalin E."/>
            <person name="Tice H."/>
            <person name="Bruce D."/>
            <person name="Goodwin L."/>
            <person name="Pitluck S."/>
            <person name="Kyrpides N."/>
            <person name="Mavromatis K."/>
            <person name="Ivanova N."/>
            <person name="Ovchinnikova G."/>
            <person name="Saunders E."/>
            <person name="Brettin T."/>
            <person name="Detter J.C."/>
            <person name="Han C."/>
            <person name="Larimer F."/>
            <person name="Land M."/>
            <person name="Hauser L."/>
            <person name="Markowitz V."/>
            <person name="Cheng J.-F."/>
            <person name="Hugenholtz P."/>
            <person name="Woyke T."/>
            <person name="Wu D."/>
            <person name="Jando M."/>
            <person name="Schneider S."/>
            <person name="Goeker M."/>
            <person name="Klenk H.-P."/>
            <person name="Eisen J.A."/>
        </authorList>
    </citation>
    <scope>NUCLEOTIDE SEQUENCE [LARGE SCALE GENOMIC DNA]</scope>
    <source>
        <strain evidence="4">ATCC 25592 / DSM 43247 / BCRC 13721 / JCM 3198 / KCTC 3076 / NBRC 16047 / NCTC 10667</strain>
    </source>
</reference>
<evidence type="ECO:0000313" key="3">
    <source>
        <dbReference type="EMBL" id="ACY21777.1"/>
    </source>
</evidence>
<organism evidence="3 4">
    <name type="scientific">Gordonia bronchialis (strain ATCC 25592 / DSM 43247 / BCRC 13721 / JCM 3198 / KCTC 3076 / NBRC 16047 / NCTC 10667)</name>
    <name type="common">Rhodococcus bronchialis</name>
    <dbReference type="NCBI Taxonomy" id="526226"/>
    <lineage>
        <taxon>Bacteria</taxon>
        <taxon>Bacillati</taxon>
        <taxon>Actinomycetota</taxon>
        <taxon>Actinomycetes</taxon>
        <taxon>Mycobacteriales</taxon>
        <taxon>Gordoniaceae</taxon>
        <taxon>Gordonia</taxon>
    </lineage>
</organism>
<dbReference type="InterPro" id="IPR011055">
    <property type="entry name" value="Dup_hybrid_motif"/>
</dbReference>
<dbReference type="EMBL" id="CP001802">
    <property type="protein sequence ID" value="ACY21777.1"/>
    <property type="molecule type" value="Genomic_DNA"/>
</dbReference>
<dbReference type="AlphaFoldDB" id="D0LEQ3"/>
<dbReference type="HOGENOM" id="CLU_044200_0_0_11"/>
<dbReference type="KEGG" id="gbr:Gbro_2536"/>
<feature type="chain" id="PRO_5038915174" evidence="1">
    <location>
        <begin position="28"/>
        <end position="413"/>
    </location>
</feature>
<evidence type="ECO:0000313" key="4">
    <source>
        <dbReference type="Proteomes" id="UP000001219"/>
    </source>
</evidence>
<evidence type="ECO:0000256" key="1">
    <source>
        <dbReference type="SAM" id="SignalP"/>
    </source>
</evidence>
<dbReference type="Pfam" id="PF01551">
    <property type="entry name" value="Peptidase_M23"/>
    <property type="match status" value="1"/>
</dbReference>
<keyword evidence="4" id="KW-1185">Reference proteome</keyword>
<keyword evidence="1" id="KW-0732">Signal</keyword>
<reference evidence="3 4" key="2">
    <citation type="journal article" date="2010" name="Stand. Genomic Sci.">
        <title>Complete genome sequence of Gordonia bronchialis type strain (3410).</title>
        <authorList>
            <person name="Ivanova N."/>
            <person name="Sikorski J."/>
            <person name="Jando M."/>
            <person name="Lapidus A."/>
            <person name="Nolan M."/>
            <person name="Lucas S."/>
            <person name="Del Rio T.G."/>
            <person name="Tice H."/>
            <person name="Copeland A."/>
            <person name="Cheng J.F."/>
            <person name="Chen F."/>
            <person name="Bruce D."/>
            <person name="Goodwin L."/>
            <person name="Pitluck S."/>
            <person name="Mavromatis K."/>
            <person name="Ovchinnikova G."/>
            <person name="Pati A."/>
            <person name="Chen A."/>
            <person name="Palaniappan K."/>
            <person name="Land M."/>
            <person name="Hauser L."/>
            <person name="Chang Y.J."/>
            <person name="Jeffries C.D."/>
            <person name="Chain P."/>
            <person name="Saunders E."/>
            <person name="Han C."/>
            <person name="Detter J.C."/>
            <person name="Brettin T."/>
            <person name="Rohde M."/>
            <person name="Goker M."/>
            <person name="Bristow J."/>
            <person name="Eisen J.A."/>
            <person name="Markowitz V."/>
            <person name="Hugenholtz P."/>
            <person name="Klenk H.P."/>
            <person name="Kyrpides N.C."/>
        </authorList>
    </citation>
    <scope>NUCLEOTIDE SEQUENCE [LARGE SCALE GENOMIC DNA]</scope>
    <source>
        <strain evidence="4">ATCC 25592 / DSM 43247 / BCRC 13721 / JCM 3198 / KCTC 3076 / NBRC 16047 / NCTC 10667</strain>
    </source>
</reference>
<dbReference type="eggNOG" id="COG0739">
    <property type="taxonomic scope" value="Bacteria"/>
</dbReference>
<protein>
    <submittedName>
        <fullName evidence="3">Peptidase M23</fullName>
    </submittedName>
</protein>
<dbReference type="SUPFAM" id="SSF51261">
    <property type="entry name" value="Duplicated hybrid motif"/>
    <property type="match status" value="1"/>
</dbReference>
<name>D0LEQ3_GORB4</name>
<proteinExistence type="predicted"/>
<dbReference type="Proteomes" id="UP000001219">
    <property type="component" value="Chromosome"/>
</dbReference>
<dbReference type="OrthoDB" id="9809488at2"/>
<dbReference type="InterPro" id="IPR050570">
    <property type="entry name" value="Cell_wall_metabolism_enzyme"/>
</dbReference>
<feature type="domain" description="M23ase beta-sheet core" evidence="2">
    <location>
        <begin position="279"/>
        <end position="348"/>
    </location>
</feature>
<evidence type="ECO:0000259" key="2">
    <source>
        <dbReference type="Pfam" id="PF01551"/>
    </source>
</evidence>
<dbReference type="GO" id="GO:0004222">
    <property type="term" value="F:metalloendopeptidase activity"/>
    <property type="evidence" value="ECO:0007669"/>
    <property type="project" value="TreeGrafter"/>
</dbReference>
<sequence>MICIVPAGVIRPLVLTALGCATVLTIAACSTGSSDTAASSSSAVATDTAPDVVTPVIASTVDDPIPVVGSDGRTHLAYELVLTNVTPDAVAIRSLAVSSSDQQLLTLDGAALTALARRGSGRPGLDLDGGEYARLTLDVALPEGSPTPTSLTNTLTVAPSKPQPPLIPAVIAEPISVRVSPHQAVTLESPLQGDGWLNGDGCCIPSAHRTAANPINGRLWLAERFAIDWVRLDAAGKMFVGDPSALASYSYYGAEIHSVAQSTVVGVVDGLPDQVPGRTPTGLPLDQYGGNHVVAKISDGVFVFYAHLKPGSVRVKVGDSLRPGQTVGLLGNSGNSDAPHLHFHAMNGPDPLRSAGIPYVYRQFTVAHRLQAESQLEELLTTGGPVAYAPEPVAKAVTDAMPIDLDLVNFPTG</sequence>
<feature type="signal peptide" evidence="1">
    <location>
        <begin position="1"/>
        <end position="27"/>
    </location>
</feature>
<dbReference type="InterPro" id="IPR016047">
    <property type="entry name" value="M23ase_b-sheet_dom"/>
</dbReference>
<accession>D0LEQ3</accession>
<dbReference type="PANTHER" id="PTHR21666">
    <property type="entry name" value="PEPTIDASE-RELATED"/>
    <property type="match status" value="1"/>
</dbReference>